<dbReference type="RefSeq" id="WP_028310712.1">
    <property type="nucleotide sequence ID" value="NZ_AXWS01000007.1"/>
</dbReference>
<dbReference type="Pfam" id="PF13439">
    <property type="entry name" value="Glyco_transf_4"/>
    <property type="match status" value="1"/>
</dbReference>
<proteinExistence type="predicted"/>
<organism evidence="3 4">
    <name type="scientific">Derxia gummosa DSM 723</name>
    <dbReference type="NCBI Taxonomy" id="1121388"/>
    <lineage>
        <taxon>Bacteria</taxon>
        <taxon>Pseudomonadati</taxon>
        <taxon>Pseudomonadota</taxon>
        <taxon>Betaproteobacteria</taxon>
        <taxon>Burkholderiales</taxon>
        <taxon>Alcaligenaceae</taxon>
        <taxon>Derxia</taxon>
    </lineage>
</organism>
<reference evidence="4" key="1">
    <citation type="submission" date="2025-08" db="UniProtKB">
        <authorList>
            <consortium name="RefSeq"/>
        </authorList>
    </citation>
    <scope>IDENTIFICATION</scope>
</reference>
<name>A0A8B6X2F3_9BURK</name>
<feature type="domain" description="Glycosyltransferase subfamily 4-like N-terminal" evidence="2">
    <location>
        <begin position="25"/>
        <end position="186"/>
    </location>
</feature>
<accession>A0A8B6X2F3</accession>
<dbReference type="EC" id="2.4.-.-" evidence="4"/>
<dbReference type="Proteomes" id="UP000675920">
    <property type="component" value="Unplaced"/>
</dbReference>
<evidence type="ECO:0000259" key="1">
    <source>
        <dbReference type="Pfam" id="PF00534"/>
    </source>
</evidence>
<dbReference type="SUPFAM" id="SSF53756">
    <property type="entry name" value="UDP-Glycosyltransferase/glycogen phosphorylase"/>
    <property type="match status" value="1"/>
</dbReference>
<dbReference type="AlphaFoldDB" id="A0A8B6X2F3"/>
<dbReference type="PANTHER" id="PTHR12526">
    <property type="entry name" value="GLYCOSYLTRANSFERASE"/>
    <property type="match status" value="1"/>
</dbReference>
<evidence type="ECO:0000313" key="3">
    <source>
        <dbReference type="Proteomes" id="UP000675920"/>
    </source>
</evidence>
<dbReference type="InterPro" id="IPR001296">
    <property type="entry name" value="Glyco_trans_1"/>
</dbReference>
<evidence type="ECO:0000313" key="4">
    <source>
        <dbReference type="RefSeq" id="WP_028310712.1"/>
    </source>
</evidence>
<protein>
    <submittedName>
        <fullName evidence="4">Glycosyltransferase</fullName>
        <ecNumber evidence="4">2.4.-.-</ecNumber>
    </submittedName>
</protein>
<feature type="domain" description="Glycosyl transferase family 1" evidence="1">
    <location>
        <begin position="200"/>
        <end position="351"/>
    </location>
</feature>
<dbReference type="Pfam" id="PF00534">
    <property type="entry name" value="Glycos_transf_1"/>
    <property type="match status" value="1"/>
</dbReference>
<dbReference type="GO" id="GO:0016757">
    <property type="term" value="F:glycosyltransferase activity"/>
    <property type="evidence" value="ECO:0007669"/>
    <property type="project" value="InterPro"/>
</dbReference>
<dbReference type="InterPro" id="IPR028098">
    <property type="entry name" value="Glyco_trans_4-like_N"/>
</dbReference>
<dbReference type="Gene3D" id="3.40.50.2000">
    <property type="entry name" value="Glycogen Phosphorylase B"/>
    <property type="match status" value="2"/>
</dbReference>
<sequence>MTASGQLKVILVDPSLFTAPYDAALGAGLVEAGVRPTWAVRPVRRKDRRELPAAQTDDFFYRHTDEAEWIPRKLRPVAKGLAHLKGLALLFGRVLVRRPDVVHFQWTVVPPLDVIGMWLISRVCPVVLTVHDTVPFNGERMSFLQNAGFDLPIRLASRVVVHTQGGRRNLIERGVPEAKIAVIPHGPLQLPLPVPARAEASADPRWTFVLFGEIKPYKGLDLLIEAIGQLPPALRARAKVIVAGRPRMEMAPLLARIAELGLGDVFDLRLARQSEEEMALLFGAADCFVFPYRQIDASGVYFLVKSLGKWMIASRVGIFAEDLREGVEGALLPGGDVQALAEAIAHSIEQRPAPPAGSAADKWADIGQRTRALYEDALARRAGLRPAPRPQS</sequence>
<keyword evidence="3" id="KW-1185">Reference proteome</keyword>
<evidence type="ECO:0000259" key="2">
    <source>
        <dbReference type="Pfam" id="PF13439"/>
    </source>
</evidence>
<dbReference type="OrthoDB" id="9790710at2"/>